<sequence>MHLIKNFKHSIACSWAILNGFGTRWVDHLGALASECNVFVTHYTCTECSECNVMSLSLKKSWCAENIVMSCGVGGNVLFLQMTTLNLFLRPPHSLFVSLSQPHHSEANWLRN</sequence>
<organism evidence="1 2">
    <name type="scientific">Carya illinoinensis</name>
    <name type="common">Pecan</name>
    <dbReference type="NCBI Taxonomy" id="32201"/>
    <lineage>
        <taxon>Eukaryota</taxon>
        <taxon>Viridiplantae</taxon>
        <taxon>Streptophyta</taxon>
        <taxon>Embryophyta</taxon>
        <taxon>Tracheophyta</taxon>
        <taxon>Spermatophyta</taxon>
        <taxon>Magnoliopsida</taxon>
        <taxon>eudicotyledons</taxon>
        <taxon>Gunneridae</taxon>
        <taxon>Pentapetalae</taxon>
        <taxon>rosids</taxon>
        <taxon>fabids</taxon>
        <taxon>Fagales</taxon>
        <taxon>Juglandaceae</taxon>
        <taxon>Carya</taxon>
    </lineage>
</organism>
<reference evidence="1" key="1">
    <citation type="submission" date="2021-01" db="EMBL/GenBank/DDBJ databases">
        <authorList>
            <person name="Lovell J.T."/>
            <person name="Bentley N."/>
            <person name="Bhattarai G."/>
            <person name="Jenkins J.W."/>
            <person name="Sreedasyam A."/>
            <person name="Alarcon Y."/>
            <person name="Bock C."/>
            <person name="Boston L."/>
            <person name="Carlson J."/>
            <person name="Cervantes K."/>
            <person name="Clermont K."/>
            <person name="Krom N."/>
            <person name="Kubenka K."/>
            <person name="Mamidi S."/>
            <person name="Mattison C."/>
            <person name="Monteros M."/>
            <person name="Pisani C."/>
            <person name="Plott C."/>
            <person name="Rajasekar S."/>
            <person name="Rhein H.S."/>
            <person name="Rohla C."/>
            <person name="Song M."/>
            <person name="Hilaire R.S."/>
            <person name="Shu S."/>
            <person name="Wells L."/>
            <person name="Wang X."/>
            <person name="Webber J."/>
            <person name="Heerema R.J."/>
            <person name="Klein P."/>
            <person name="Conner P."/>
            <person name="Grauke L."/>
            <person name="Grimwood J."/>
            <person name="Schmutz J."/>
            <person name="Randall J.J."/>
        </authorList>
    </citation>
    <scope>NUCLEOTIDE SEQUENCE</scope>
    <source>
        <tissue evidence="1">Leaf</tissue>
    </source>
</reference>
<dbReference type="Proteomes" id="UP000811246">
    <property type="component" value="Chromosome 11"/>
</dbReference>
<name>A0A922DNJ6_CARIL</name>
<accession>A0A922DNJ6</accession>
<evidence type="ECO:0000313" key="2">
    <source>
        <dbReference type="Proteomes" id="UP000811246"/>
    </source>
</evidence>
<dbReference type="EMBL" id="CM031835">
    <property type="protein sequence ID" value="KAG6687853.1"/>
    <property type="molecule type" value="Genomic_DNA"/>
</dbReference>
<proteinExistence type="predicted"/>
<dbReference type="AlphaFoldDB" id="A0A922DNJ6"/>
<comment type="caution">
    <text evidence="1">The sequence shown here is derived from an EMBL/GenBank/DDBJ whole genome shotgun (WGS) entry which is preliminary data.</text>
</comment>
<protein>
    <submittedName>
        <fullName evidence="1">Uncharacterized protein</fullName>
    </submittedName>
</protein>
<gene>
    <name evidence="1" type="ORF">I3842_11G095300</name>
</gene>
<evidence type="ECO:0000313" key="1">
    <source>
        <dbReference type="EMBL" id="KAG6687853.1"/>
    </source>
</evidence>